<evidence type="ECO:0000313" key="3">
    <source>
        <dbReference type="Proteomes" id="UP000187203"/>
    </source>
</evidence>
<keyword evidence="3" id="KW-1185">Reference proteome</keyword>
<feature type="compositionally biased region" description="Low complexity" evidence="1">
    <location>
        <begin position="8"/>
        <end position="17"/>
    </location>
</feature>
<protein>
    <submittedName>
        <fullName evidence="2">Uncharacterized protein</fullName>
    </submittedName>
</protein>
<accession>A0A1R3KMQ8</accession>
<dbReference type="Proteomes" id="UP000187203">
    <property type="component" value="Unassembled WGS sequence"/>
</dbReference>
<feature type="compositionally biased region" description="Polar residues" evidence="1">
    <location>
        <begin position="18"/>
        <end position="43"/>
    </location>
</feature>
<dbReference type="EMBL" id="AWUE01012755">
    <property type="protein sequence ID" value="OMP08377.1"/>
    <property type="molecule type" value="Genomic_DNA"/>
</dbReference>
<gene>
    <name evidence="2" type="ORF">COLO4_06535</name>
</gene>
<sequence length="70" mass="7360">MAYSDVPVTQTVSSSTQHSLASNSTSEVGNSVTPTPAASSIDNLATPNNEILLLISKELFDGKFKVTESM</sequence>
<evidence type="ECO:0000313" key="2">
    <source>
        <dbReference type="EMBL" id="OMP08377.1"/>
    </source>
</evidence>
<proteinExistence type="predicted"/>
<dbReference type="AlphaFoldDB" id="A0A1R3KMQ8"/>
<comment type="caution">
    <text evidence="2">The sequence shown here is derived from an EMBL/GenBank/DDBJ whole genome shotgun (WGS) entry which is preliminary data.</text>
</comment>
<name>A0A1R3KMQ8_9ROSI</name>
<organism evidence="2 3">
    <name type="scientific">Corchorus olitorius</name>
    <dbReference type="NCBI Taxonomy" id="93759"/>
    <lineage>
        <taxon>Eukaryota</taxon>
        <taxon>Viridiplantae</taxon>
        <taxon>Streptophyta</taxon>
        <taxon>Embryophyta</taxon>
        <taxon>Tracheophyta</taxon>
        <taxon>Spermatophyta</taxon>
        <taxon>Magnoliopsida</taxon>
        <taxon>eudicotyledons</taxon>
        <taxon>Gunneridae</taxon>
        <taxon>Pentapetalae</taxon>
        <taxon>rosids</taxon>
        <taxon>malvids</taxon>
        <taxon>Malvales</taxon>
        <taxon>Malvaceae</taxon>
        <taxon>Grewioideae</taxon>
        <taxon>Apeibeae</taxon>
        <taxon>Corchorus</taxon>
    </lineage>
</organism>
<evidence type="ECO:0000256" key="1">
    <source>
        <dbReference type="SAM" id="MobiDB-lite"/>
    </source>
</evidence>
<feature type="region of interest" description="Disordered" evidence="1">
    <location>
        <begin position="1"/>
        <end position="43"/>
    </location>
</feature>
<reference evidence="3" key="1">
    <citation type="submission" date="2013-09" db="EMBL/GenBank/DDBJ databases">
        <title>Corchorus olitorius genome sequencing.</title>
        <authorList>
            <person name="Alam M."/>
            <person name="Haque M.S."/>
            <person name="Islam M.S."/>
            <person name="Emdad E.M."/>
            <person name="Islam M.M."/>
            <person name="Ahmed B."/>
            <person name="Halim A."/>
            <person name="Hossen Q.M.M."/>
            <person name="Hossain M.Z."/>
            <person name="Ahmed R."/>
            <person name="Khan M.M."/>
            <person name="Islam R."/>
            <person name="Rashid M.M."/>
            <person name="Khan S.A."/>
            <person name="Rahman M.S."/>
            <person name="Alam M."/>
            <person name="Yahiya A.S."/>
            <person name="Khan M.S."/>
            <person name="Azam M.S."/>
            <person name="Haque T."/>
            <person name="Lashkar M.Z.H."/>
            <person name="Akhand A.I."/>
            <person name="Morshed G."/>
            <person name="Roy S."/>
            <person name="Uddin K.S."/>
            <person name="Rabeya T."/>
            <person name="Hossain A.S."/>
            <person name="Chowdhury A."/>
            <person name="Snigdha A.R."/>
            <person name="Mortoza M.S."/>
            <person name="Matin S.A."/>
            <person name="Hoque S.M.E."/>
            <person name="Islam M.K."/>
            <person name="Roy D.K."/>
            <person name="Haider R."/>
            <person name="Moosa M.M."/>
            <person name="Elias S.M."/>
            <person name="Hasan A.M."/>
            <person name="Jahan S."/>
            <person name="Shafiuddin M."/>
            <person name="Mahmood N."/>
            <person name="Shommy N.S."/>
        </authorList>
    </citation>
    <scope>NUCLEOTIDE SEQUENCE [LARGE SCALE GENOMIC DNA]</scope>
    <source>
        <strain evidence="3">cv. O-4</strain>
    </source>
</reference>